<dbReference type="Gene3D" id="3.40.640.10">
    <property type="entry name" value="Type I PLP-dependent aspartate aminotransferase-like (Major domain)"/>
    <property type="match status" value="1"/>
</dbReference>
<keyword evidence="17" id="KW-0175">Coiled coil</keyword>
<evidence type="ECO:0000256" key="9">
    <source>
        <dbReference type="ARBA" id="ARBA00022884"/>
    </source>
</evidence>
<evidence type="ECO:0000256" key="7">
    <source>
        <dbReference type="ARBA" id="ARBA00022555"/>
    </source>
</evidence>
<evidence type="ECO:0000256" key="13">
    <source>
        <dbReference type="ARBA" id="ARBA00030669"/>
    </source>
</evidence>
<dbReference type="Pfam" id="PF05889">
    <property type="entry name" value="SepSecS"/>
    <property type="match status" value="1"/>
</dbReference>
<comment type="function">
    <text evidence="2">Converts O-phosphoseryl-tRNA(Sec) to selenocysteinyl-tRNA(Sec) required for selenoprotein biosynthesis.</text>
</comment>
<evidence type="ECO:0000256" key="2">
    <source>
        <dbReference type="ARBA" id="ARBA00002552"/>
    </source>
</evidence>
<dbReference type="GO" id="GO:0001717">
    <property type="term" value="P:conversion of seryl-tRNAsec to selenocys-tRNAsec"/>
    <property type="evidence" value="ECO:0007669"/>
    <property type="project" value="InterPro"/>
</dbReference>
<evidence type="ECO:0000256" key="3">
    <source>
        <dbReference type="ARBA" id="ARBA00004822"/>
    </source>
</evidence>
<dbReference type="InterPro" id="IPR019872">
    <property type="entry name" value="Sec-tRNA_Se_transferase"/>
</dbReference>
<evidence type="ECO:0000256" key="17">
    <source>
        <dbReference type="SAM" id="Coils"/>
    </source>
</evidence>
<keyword evidence="8" id="KW-0808">Transferase</keyword>
<dbReference type="SUPFAM" id="SSF53383">
    <property type="entry name" value="PLP-dependent transferases"/>
    <property type="match status" value="1"/>
</dbReference>
<dbReference type="InterPro" id="IPR008829">
    <property type="entry name" value="SepSecS/SepCysS"/>
</dbReference>
<dbReference type="InterPro" id="IPR015421">
    <property type="entry name" value="PyrdxlP-dep_Trfase_major"/>
</dbReference>
<dbReference type="EC" id="2.9.1.2" evidence="5"/>
<proteinExistence type="inferred from homology"/>
<evidence type="ECO:0000256" key="12">
    <source>
        <dbReference type="ARBA" id="ARBA00023266"/>
    </source>
</evidence>
<dbReference type="NCBIfam" id="TIGR03531">
    <property type="entry name" value="selenium_SpcS"/>
    <property type="match status" value="1"/>
</dbReference>
<dbReference type="AlphaFoldDB" id="A0A0F9KUX4"/>
<dbReference type="InterPro" id="IPR015424">
    <property type="entry name" value="PyrdxlP-dep_Trfase"/>
</dbReference>
<name>A0A0F9KUX4_9ZZZZ</name>
<evidence type="ECO:0000256" key="11">
    <source>
        <dbReference type="ARBA" id="ARBA00022917"/>
    </source>
</evidence>
<gene>
    <name evidence="18" type="ORF">LCGC14_1288050</name>
</gene>
<dbReference type="UniPathway" id="UPA00906">
    <property type="reaction ID" value="UER00898"/>
</dbReference>
<comment type="caution">
    <text evidence="18">The sequence shown here is derived from an EMBL/GenBank/DDBJ whole genome shotgun (WGS) entry which is preliminary data.</text>
</comment>
<keyword evidence="11" id="KW-0648">Protein biosynthesis</keyword>
<accession>A0A0F9KUX4</accession>
<dbReference type="PANTHER" id="PTHR12944:SF2">
    <property type="entry name" value="O-PHOSPHOSERYL-TRNA(SEC) SELENIUM TRANSFERASE"/>
    <property type="match status" value="1"/>
</dbReference>
<evidence type="ECO:0000256" key="1">
    <source>
        <dbReference type="ARBA" id="ARBA00001933"/>
    </source>
</evidence>
<evidence type="ECO:0000313" key="18">
    <source>
        <dbReference type="EMBL" id="KKM85538.1"/>
    </source>
</evidence>
<keyword evidence="12" id="KW-0711">Selenium</keyword>
<feature type="coiled-coil region" evidence="17">
    <location>
        <begin position="335"/>
        <end position="362"/>
    </location>
</feature>
<dbReference type="GO" id="GO:0098621">
    <property type="term" value="F:O-phosphoseryl-tRNA(Sec) selenium transferase activity"/>
    <property type="evidence" value="ECO:0007669"/>
    <property type="project" value="UniProtKB-EC"/>
</dbReference>
<evidence type="ECO:0000256" key="15">
    <source>
        <dbReference type="ARBA" id="ARBA00032693"/>
    </source>
</evidence>
<dbReference type="PANTHER" id="PTHR12944">
    <property type="entry name" value="SOLUBLE LIVER ANTIGEN/LIVER PANCREAS ANTIGEN"/>
    <property type="match status" value="1"/>
</dbReference>
<keyword evidence="9" id="KW-0694">RNA-binding</keyword>
<dbReference type="GO" id="GO:0000049">
    <property type="term" value="F:tRNA binding"/>
    <property type="evidence" value="ECO:0007669"/>
    <property type="project" value="UniProtKB-KW"/>
</dbReference>
<dbReference type="GO" id="GO:0001514">
    <property type="term" value="P:selenocysteine incorporation"/>
    <property type="evidence" value="ECO:0007669"/>
    <property type="project" value="TreeGrafter"/>
</dbReference>
<protein>
    <recommendedName>
        <fullName evidence="6">O-phosphoseryl-tRNA(Sec) selenium transferase</fullName>
        <ecNumber evidence="5">2.9.1.2</ecNumber>
    </recommendedName>
    <alternativeName>
        <fullName evidence="13">Selenocysteine synthase</fullName>
    </alternativeName>
    <alternativeName>
        <fullName evidence="14">Selenocysteinyl-tRNA(Sec) synthase</fullName>
    </alternativeName>
    <alternativeName>
        <fullName evidence="15">Sep-tRNA:Sec-tRNA synthase</fullName>
    </alternativeName>
</protein>
<evidence type="ECO:0000256" key="10">
    <source>
        <dbReference type="ARBA" id="ARBA00022898"/>
    </source>
</evidence>
<keyword evidence="7" id="KW-0820">tRNA-binding</keyword>
<dbReference type="PIRSF" id="PIRSF017689">
    <property type="entry name" value="SepSecS"/>
    <property type="match status" value="1"/>
</dbReference>
<reference evidence="18" key="1">
    <citation type="journal article" date="2015" name="Nature">
        <title>Complex archaea that bridge the gap between prokaryotes and eukaryotes.</title>
        <authorList>
            <person name="Spang A."/>
            <person name="Saw J.H."/>
            <person name="Jorgensen S.L."/>
            <person name="Zaremba-Niedzwiedzka K."/>
            <person name="Martijn J."/>
            <person name="Lind A.E."/>
            <person name="van Eijk R."/>
            <person name="Schleper C."/>
            <person name="Guy L."/>
            <person name="Ettema T.J."/>
        </authorList>
    </citation>
    <scope>NUCLEOTIDE SEQUENCE</scope>
</reference>
<comment type="pathway">
    <text evidence="3">Aminoacyl-tRNA biosynthesis; selenocysteinyl-tRNA(Sec) biosynthesis; selenocysteinyl-tRNA(Sec) from L-seryl-tRNA(Sec) (archaeal/eukaryal route): step 2/2.</text>
</comment>
<evidence type="ECO:0000256" key="6">
    <source>
        <dbReference type="ARBA" id="ARBA00021963"/>
    </source>
</evidence>
<keyword evidence="10" id="KW-0663">Pyridoxal phosphate</keyword>
<evidence type="ECO:0000256" key="5">
    <source>
        <dbReference type="ARBA" id="ARBA00012464"/>
    </source>
</evidence>
<comment type="cofactor">
    <cofactor evidence="1">
        <name>pyridoxal 5'-phosphate</name>
        <dbReference type="ChEBI" id="CHEBI:597326"/>
    </cofactor>
</comment>
<organism evidence="18">
    <name type="scientific">marine sediment metagenome</name>
    <dbReference type="NCBI Taxonomy" id="412755"/>
    <lineage>
        <taxon>unclassified sequences</taxon>
        <taxon>metagenomes</taxon>
        <taxon>ecological metagenomes</taxon>
    </lineage>
</organism>
<evidence type="ECO:0000256" key="8">
    <source>
        <dbReference type="ARBA" id="ARBA00022679"/>
    </source>
</evidence>
<evidence type="ECO:0000256" key="4">
    <source>
        <dbReference type="ARBA" id="ARBA00007037"/>
    </source>
</evidence>
<dbReference type="EMBL" id="LAZR01007393">
    <property type="protein sequence ID" value="KKM85538.1"/>
    <property type="molecule type" value="Genomic_DNA"/>
</dbReference>
<comment type="catalytic activity">
    <reaction evidence="16">
        <text>O-phospho-L-seryl-tRNA(Sec) + selenophosphate + H2O = L-selenocysteinyl-tRNA(Sec) + 2 phosphate</text>
        <dbReference type="Rhea" id="RHEA:25041"/>
        <dbReference type="Rhea" id="RHEA-COMP:9743"/>
        <dbReference type="Rhea" id="RHEA-COMP:9947"/>
        <dbReference type="ChEBI" id="CHEBI:15377"/>
        <dbReference type="ChEBI" id="CHEBI:16144"/>
        <dbReference type="ChEBI" id="CHEBI:43474"/>
        <dbReference type="ChEBI" id="CHEBI:78551"/>
        <dbReference type="ChEBI" id="CHEBI:78573"/>
        <dbReference type="EC" id="2.9.1.2"/>
    </reaction>
</comment>
<comment type="similarity">
    <text evidence="4">Belongs to the SepSecS family.</text>
</comment>
<evidence type="ECO:0000256" key="14">
    <source>
        <dbReference type="ARBA" id="ARBA00032048"/>
    </source>
</evidence>
<evidence type="ECO:0000256" key="16">
    <source>
        <dbReference type="ARBA" id="ARBA00048808"/>
    </source>
</evidence>
<sequence length="454" mass="50603">MFDFSKIVEYFKNTPIPQNMLNRGQLVLNSFLKPLKVLFEQKSIPLEPWTDEQIEFLLLTLSNMDTDKDDNAARVGEREGRIASKLHLKTSAGFCHGIGRSGFLTAPQPKAPGGSILYEISNYLARNFLRKFGLPNIEKAIVVPLSTGMSLSLSLGALKPDWNNDKLNIKRTVLVPQIDHKSLLKAMDLMGFKTKIIGGKIFGDAVRIPIEDIKAKLDDNCFAVISITSFFPPREHDDIKEISKFAQENDLVHIVINAYGVQSPEWMKLIRSSIDAGRVDVIIQSTDKNFLTPVGGAVIASPIEENIIKISQAYAGRASATPIVNFLISLLSLGINGYQNLIEEQQKHRKLLEEKLQKIAGKIKERILDIYNPVAVALSLTNLKEKQLYALGGALYNLRVTGPRVYNPKENAFGTCCSTYQTPYIVMNAAIGAKKKDIILAVERFEKAYKQIVL</sequence>